<proteinExistence type="predicted"/>
<dbReference type="PANTHER" id="PTHR22904">
    <property type="entry name" value="TPR REPEAT CONTAINING PROTEIN"/>
    <property type="match status" value="1"/>
</dbReference>
<keyword evidence="6" id="KW-1185">Reference proteome</keyword>
<keyword evidence="2 3" id="KW-0802">TPR repeat</keyword>
<dbReference type="GO" id="GO:0030466">
    <property type="term" value="P:silent mating-type cassette heterochromatin formation"/>
    <property type="evidence" value="ECO:0007669"/>
    <property type="project" value="EnsemblFungi"/>
</dbReference>
<dbReference type="GO" id="GO:0001403">
    <property type="term" value="P:invasive growth in response to glucose limitation"/>
    <property type="evidence" value="ECO:0007669"/>
    <property type="project" value="EnsemblFungi"/>
</dbReference>
<dbReference type="SUPFAM" id="SSF48452">
    <property type="entry name" value="TPR-like"/>
    <property type="match status" value="1"/>
</dbReference>
<dbReference type="Pfam" id="PF12937">
    <property type="entry name" value="F-box-like"/>
    <property type="match status" value="1"/>
</dbReference>
<dbReference type="Pfam" id="PF13181">
    <property type="entry name" value="TPR_8"/>
    <property type="match status" value="1"/>
</dbReference>
<protein>
    <recommendedName>
        <fullName evidence="4">F-box domain-containing protein</fullName>
    </recommendedName>
</protein>
<evidence type="ECO:0000256" key="3">
    <source>
        <dbReference type="PROSITE-ProRule" id="PRU00339"/>
    </source>
</evidence>
<dbReference type="InterPro" id="IPR036047">
    <property type="entry name" value="F-box-like_dom_sf"/>
</dbReference>
<evidence type="ECO:0000256" key="2">
    <source>
        <dbReference type="ARBA" id="ARBA00022803"/>
    </source>
</evidence>
<dbReference type="GO" id="GO:0043596">
    <property type="term" value="C:nuclear replication fork"/>
    <property type="evidence" value="ECO:0007669"/>
    <property type="project" value="EnsemblFungi"/>
</dbReference>
<dbReference type="GeneID" id="11504283"/>
<gene>
    <name evidence="5" type="primary">TDEL0B02330</name>
    <name evidence="5" type="ORF">TDEL_0B02330</name>
</gene>
<feature type="repeat" description="TPR" evidence="3">
    <location>
        <begin position="6"/>
        <end position="39"/>
    </location>
</feature>
<accession>G8ZP18</accession>
<dbReference type="SMART" id="SM00028">
    <property type="entry name" value="TPR"/>
    <property type="match status" value="3"/>
</dbReference>
<dbReference type="GO" id="GO:0032984">
    <property type="term" value="P:protein-containing complex disassembly"/>
    <property type="evidence" value="ECO:0007669"/>
    <property type="project" value="EnsemblFungi"/>
</dbReference>
<dbReference type="KEGG" id="tdl:TDEL_0B02330"/>
<dbReference type="Proteomes" id="UP000005627">
    <property type="component" value="Chromosome 2"/>
</dbReference>
<dbReference type="AlphaFoldDB" id="G8ZP18"/>
<sequence length="702" mass="81750">MDESIIDKALDLGVTYFRNENYVKARDLFRKALELAMSYGDEELTQLRAKHGLRKYTIPEPDKDSRIHHPKYVRLLDNMSATYEKLGDLKKALSYATKMVEVDPYNLKCYIRLGKILQKQVRDKQAYETYKLGLRRTKEAHESYSWEVSQKLIEIAKQQKIAIKRRLGDSIKENSPAVTESKHLIDPIEERNRLIKKARRQSPDLPHNNQEQRKDFVLDLPPELLILVLCDFTAKELFRVTLACKSWRKRLLSFPQLFQRFILNSCTHRQLVKFCDFIERLSPMLTPRYHSLELLRFSPKFARDELKSVEIIFSRMRKIEVQKLILSVPNCSTSHLAKIMASNVQLCKALTSLSMILAFRADKPYEVEMLSQCENLRRLEVLVNSSVVPVNQGFVRTSSFIEPKMLPTWAGNLETFSLTCDQNKVKGFPFMTLVLHFPVNHLSKLFISGVTFALETPQFDWLANFRFLKELWFENNRFAEFSAFIRLLRDYPLSDRLEKLTFREDSIGTRVDLEEISEGFFYKHNFQSLREIDLMGSSISGLGLTRMVSYLEPNKLRKFNFGDCPHVKFQRVQVPNESMSLSPYDFLRSLPHLESLFMPQCAALTDDTMSLMTESVDYLNDLKSLDVSLNSSLTGASLYEFLKALRDVRSAPLEYLNIDGCASISHITVNMLRSQSLVKKLDCVYEREMWRRFGINSFKYQS</sequence>
<keyword evidence="1" id="KW-0677">Repeat</keyword>
<dbReference type="PANTHER" id="PTHR22904:SF523">
    <property type="entry name" value="STRESS-INDUCED-PHOSPHOPROTEIN 1"/>
    <property type="match status" value="1"/>
</dbReference>
<feature type="repeat" description="TPR" evidence="3">
    <location>
        <begin position="73"/>
        <end position="106"/>
    </location>
</feature>
<dbReference type="PROSITE" id="PS50181">
    <property type="entry name" value="FBOX"/>
    <property type="match status" value="1"/>
</dbReference>
<evidence type="ECO:0000256" key="1">
    <source>
        <dbReference type="ARBA" id="ARBA00022737"/>
    </source>
</evidence>
<dbReference type="SUPFAM" id="SSF52047">
    <property type="entry name" value="RNI-like"/>
    <property type="match status" value="1"/>
</dbReference>
<dbReference type="GO" id="GO:0031509">
    <property type="term" value="P:subtelomeric heterochromatin formation"/>
    <property type="evidence" value="ECO:0007669"/>
    <property type="project" value="EnsemblFungi"/>
</dbReference>
<dbReference type="GO" id="GO:1902979">
    <property type="term" value="P:mitotic DNA replication termination"/>
    <property type="evidence" value="ECO:0007669"/>
    <property type="project" value="EnsemblFungi"/>
</dbReference>
<reference evidence="5 6" key="1">
    <citation type="journal article" date="2011" name="Proc. Natl. Acad. Sci. U.S.A.">
        <title>Evolutionary erosion of yeast sex chromosomes by mating-type switching accidents.</title>
        <authorList>
            <person name="Gordon J.L."/>
            <person name="Armisen D."/>
            <person name="Proux-Wera E."/>
            <person name="Oheigeartaigh S.S."/>
            <person name="Byrne K.P."/>
            <person name="Wolfe K.H."/>
        </authorList>
    </citation>
    <scope>NUCLEOTIDE SEQUENCE [LARGE SCALE GENOMIC DNA]</scope>
    <source>
        <strain evidence="6">ATCC 10662 / CBS 1146 / NBRC 0425 / NCYC 2629 / NRRL Y-866</strain>
    </source>
</reference>
<dbReference type="GO" id="GO:0031146">
    <property type="term" value="P:SCF-dependent proteasomal ubiquitin-dependent protein catabolic process"/>
    <property type="evidence" value="ECO:0007669"/>
    <property type="project" value="EnsemblFungi"/>
</dbReference>
<dbReference type="GO" id="GO:0051879">
    <property type="term" value="F:Hsp90 protein binding"/>
    <property type="evidence" value="ECO:0007669"/>
    <property type="project" value="TreeGrafter"/>
</dbReference>
<dbReference type="InterPro" id="IPR019734">
    <property type="entry name" value="TPR_rpt"/>
</dbReference>
<dbReference type="PROSITE" id="PS50005">
    <property type="entry name" value="TPR"/>
    <property type="match status" value="2"/>
</dbReference>
<dbReference type="InterPro" id="IPR001810">
    <property type="entry name" value="F-box_dom"/>
</dbReference>
<feature type="domain" description="F-box" evidence="4">
    <location>
        <begin position="214"/>
        <end position="261"/>
    </location>
</feature>
<evidence type="ECO:0000259" key="4">
    <source>
        <dbReference type="PROSITE" id="PS50181"/>
    </source>
</evidence>
<dbReference type="EMBL" id="HE616743">
    <property type="protein sequence ID" value="CCE90362.1"/>
    <property type="molecule type" value="Genomic_DNA"/>
</dbReference>
<dbReference type="GO" id="GO:0016567">
    <property type="term" value="P:protein ubiquitination"/>
    <property type="evidence" value="ECO:0007669"/>
    <property type="project" value="EnsemblFungi"/>
</dbReference>
<dbReference type="FunCoup" id="G8ZP18">
    <property type="interactions" value="131"/>
</dbReference>
<dbReference type="InParanoid" id="G8ZP18"/>
<dbReference type="eggNOG" id="ENOG502QRSD">
    <property type="taxonomic scope" value="Eukaryota"/>
</dbReference>
<dbReference type="GO" id="GO:0003688">
    <property type="term" value="F:DNA replication origin binding"/>
    <property type="evidence" value="ECO:0007669"/>
    <property type="project" value="EnsemblFungi"/>
</dbReference>
<name>G8ZP18_TORDE</name>
<dbReference type="Gene3D" id="1.25.40.10">
    <property type="entry name" value="Tetratricopeptide repeat domain"/>
    <property type="match status" value="1"/>
</dbReference>
<evidence type="ECO:0000313" key="5">
    <source>
        <dbReference type="EMBL" id="CCE90362.1"/>
    </source>
</evidence>
<dbReference type="HOGENOM" id="CLU_023422_0_0_1"/>
<dbReference type="InterPro" id="IPR011990">
    <property type="entry name" value="TPR-like_helical_dom_sf"/>
</dbReference>
<dbReference type="GO" id="GO:0000781">
    <property type="term" value="C:chromosome, telomeric region"/>
    <property type="evidence" value="ECO:0007669"/>
    <property type="project" value="GOC"/>
</dbReference>
<organism evidence="5 6">
    <name type="scientific">Torulaspora delbrueckii</name>
    <name type="common">Yeast</name>
    <name type="synonym">Candida colliculosa</name>
    <dbReference type="NCBI Taxonomy" id="4950"/>
    <lineage>
        <taxon>Eukaryota</taxon>
        <taxon>Fungi</taxon>
        <taxon>Dikarya</taxon>
        <taxon>Ascomycota</taxon>
        <taxon>Saccharomycotina</taxon>
        <taxon>Saccharomycetes</taxon>
        <taxon>Saccharomycetales</taxon>
        <taxon>Saccharomycetaceae</taxon>
        <taxon>Torulaspora</taxon>
    </lineage>
</organism>
<dbReference type="SUPFAM" id="SSF81383">
    <property type="entry name" value="F-box domain"/>
    <property type="match status" value="1"/>
</dbReference>
<dbReference type="Gene3D" id="1.20.1280.50">
    <property type="match status" value="1"/>
</dbReference>
<evidence type="ECO:0000313" key="6">
    <source>
        <dbReference type="Proteomes" id="UP000005627"/>
    </source>
</evidence>
<dbReference type="Gene3D" id="3.80.10.10">
    <property type="entry name" value="Ribonuclease Inhibitor"/>
    <property type="match status" value="2"/>
</dbReference>
<dbReference type="RefSeq" id="XP_003679573.1">
    <property type="nucleotide sequence ID" value="XM_003679525.1"/>
</dbReference>
<dbReference type="OrthoDB" id="629492at2759"/>
<dbReference type="GO" id="GO:0006275">
    <property type="term" value="P:regulation of DNA replication"/>
    <property type="evidence" value="ECO:0007669"/>
    <property type="project" value="EnsemblFungi"/>
</dbReference>
<dbReference type="GO" id="GO:0004842">
    <property type="term" value="F:ubiquitin-protein transferase activity"/>
    <property type="evidence" value="ECO:0007669"/>
    <property type="project" value="EnsemblFungi"/>
</dbReference>
<dbReference type="GO" id="GO:0019005">
    <property type="term" value="C:SCF ubiquitin ligase complex"/>
    <property type="evidence" value="ECO:0007669"/>
    <property type="project" value="EnsemblFungi"/>
</dbReference>
<dbReference type="InterPro" id="IPR032675">
    <property type="entry name" value="LRR_dom_sf"/>
</dbReference>
<dbReference type="STRING" id="1076872.G8ZP18"/>